<evidence type="ECO:0000256" key="7">
    <source>
        <dbReference type="ARBA" id="ARBA00038354"/>
    </source>
</evidence>
<keyword evidence="13" id="KW-1185">Reference proteome</keyword>
<comment type="similarity">
    <text evidence="7">Belongs to the MESH1 family.</text>
</comment>
<dbReference type="Proteomes" id="UP000095281">
    <property type="component" value="Unplaced"/>
</dbReference>
<dbReference type="PANTHER" id="PTHR46246:SF1">
    <property type="entry name" value="GUANOSINE-3',5'-BIS(DIPHOSPHATE) 3'-PYROPHOSPHOHYDROLASE MESH1"/>
    <property type="match status" value="1"/>
</dbReference>
<accession>A0A1I8C238</accession>
<evidence type="ECO:0000259" key="12">
    <source>
        <dbReference type="PROSITE" id="PS51831"/>
    </source>
</evidence>
<dbReference type="InterPro" id="IPR052194">
    <property type="entry name" value="MESH1"/>
</dbReference>
<dbReference type="GO" id="GO:0046872">
    <property type="term" value="F:metal ion binding"/>
    <property type="evidence" value="ECO:0007669"/>
    <property type="project" value="UniProtKB-KW"/>
</dbReference>
<comment type="cofactor">
    <cofactor evidence="1">
        <name>Mn(2+)</name>
        <dbReference type="ChEBI" id="CHEBI:29035"/>
    </cofactor>
</comment>
<organism evidence="13 14">
    <name type="scientific">Meloidogyne hapla</name>
    <name type="common">Root-knot nematode worm</name>
    <dbReference type="NCBI Taxonomy" id="6305"/>
    <lineage>
        <taxon>Eukaryota</taxon>
        <taxon>Metazoa</taxon>
        <taxon>Ecdysozoa</taxon>
        <taxon>Nematoda</taxon>
        <taxon>Chromadorea</taxon>
        <taxon>Rhabditida</taxon>
        <taxon>Tylenchina</taxon>
        <taxon>Tylenchomorpha</taxon>
        <taxon>Tylenchoidea</taxon>
        <taxon>Meloidogynidae</taxon>
        <taxon>Meloidogyninae</taxon>
        <taxon>Meloidogyne</taxon>
    </lineage>
</organism>
<evidence type="ECO:0000256" key="10">
    <source>
        <dbReference type="ARBA" id="ARBA00041770"/>
    </source>
</evidence>
<dbReference type="OMA" id="PPWRERK"/>
<dbReference type="InterPro" id="IPR006674">
    <property type="entry name" value="HD_domain"/>
</dbReference>
<dbReference type="EC" id="3.1.7.2" evidence="5"/>
<evidence type="ECO:0000256" key="2">
    <source>
        <dbReference type="ARBA" id="ARBA00022723"/>
    </source>
</evidence>
<comment type="catalytic activity">
    <reaction evidence="11">
        <text>guanosine 3',5'-bis(diphosphate) + H2O = GDP + diphosphate + H(+)</text>
        <dbReference type="Rhea" id="RHEA:14253"/>
        <dbReference type="ChEBI" id="CHEBI:15377"/>
        <dbReference type="ChEBI" id="CHEBI:15378"/>
        <dbReference type="ChEBI" id="CHEBI:33019"/>
        <dbReference type="ChEBI" id="CHEBI:58189"/>
        <dbReference type="ChEBI" id="CHEBI:77828"/>
        <dbReference type="EC" id="3.1.7.2"/>
    </reaction>
</comment>
<evidence type="ECO:0000256" key="1">
    <source>
        <dbReference type="ARBA" id="ARBA00001936"/>
    </source>
</evidence>
<comment type="function">
    <text evidence="6">ppGpp hydrolyzing enzyme involved in starvation response.</text>
</comment>
<dbReference type="PROSITE" id="PS51831">
    <property type="entry name" value="HD"/>
    <property type="match status" value="1"/>
</dbReference>
<keyword evidence="2" id="KW-0479">Metal-binding</keyword>
<evidence type="ECO:0000313" key="13">
    <source>
        <dbReference type="Proteomes" id="UP000095281"/>
    </source>
</evidence>
<evidence type="ECO:0000313" key="14">
    <source>
        <dbReference type="WBParaSite" id="MhA1_Contig953.frz3.gene3"/>
    </source>
</evidence>
<dbReference type="InterPro" id="IPR003607">
    <property type="entry name" value="HD/PDEase_dom"/>
</dbReference>
<evidence type="ECO:0000256" key="3">
    <source>
        <dbReference type="ARBA" id="ARBA00022801"/>
    </source>
</evidence>
<name>A0A1I8C238_MELHA</name>
<dbReference type="WBParaSite" id="MhA1_Contig953.frz3.gene3">
    <property type="protein sequence ID" value="MhA1_Contig953.frz3.gene3"/>
    <property type="gene ID" value="MhA1_Contig953.frz3.gene3"/>
</dbReference>
<keyword evidence="4" id="KW-0464">Manganese</keyword>
<protein>
    <recommendedName>
        <fullName evidence="8">Guanosine-3',5'-bis(diphosphate) 3'-pyrophosphohydrolase MESH1</fullName>
        <ecNumber evidence="5">3.1.7.2</ecNumber>
    </recommendedName>
    <alternativeName>
        <fullName evidence="9">Metazoan SpoT homolog 1</fullName>
    </alternativeName>
    <alternativeName>
        <fullName evidence="10">Penta-phosphate guanosine-3'-pyrophosphohydrolase</fullName>
    </alternativeName>
</protein>
<dbReference type="CDD" id="cd00077">
    <property type="entry name" value="HDc"/>
    <property type="match status" value="1"/>
</dbReference>
<evidence type="ECO:0000256" key="6">
    <source>
        <dbReference type="ARBA" id="ARBA00037781"/>
    </source>
</evidence>
<evidence type="ECO:0000256" key="9">
    <source>
        <dbReference type="ARBA" id="ARBA00041464"/>
    </source>
</evidence>
<evidence type="ECO:0000256" key="4">
    <source>
        <dbReference type="ARBA" id="ARBA00023211"/>
    </source>
</evidence>
<dbReference type="FunFam" id="1.10.3210.10:FF:000012">
    <property type="entry name" value="HD domain containing 3"/>
    <property type="match status" value="1"/>
</dbReference>
<dbReference type="Gene3D" id="1.10.3210.10">
    <property type="entry name" value="Hypothetical protein af1432"/>
    <property type="match status" value="1"/>
</dbReference>
<evidence type="ECO:0000256" key="5">
    <source>
        <dbReference type="ARBA" id="ARBA00024387"/>
    </source>
</evidence>
<dbReference type="GO" id="GO:0008893">
    <property type="term" value="F:guanosine-3',5'-bis(diphosphate) 3'-diphosphatase activity"/>
    <property type="evidence" value="ECO:0007669"/>
    <property type="project" value="UniProtKB-EC"/>
</dbReference>
<dbReference type="PANTHER" id="PTHR46246">
    <property type="entry name" value="GUANOSINE-3',5'-BIS(DIPHOSPHATE) 3'-PYROPHOSPHOHYDROLASE MESH1"/>
    <property type="match status" value="1"/>
</dbReference>
<evidence type="ECO:0000256" key="8">
    <source>
        <dbReference type="ARBA" id="ARBA00040793"/>
    </source>
</evidence>
<dbReference type="AlphaFoldDB" id="A0A1I8C238"/>
<proteinExistence type="inferred from homology"/>
<dbReference type="Pfam" id="PF13328">
    <property type="entry name" value="HD_4"/>
    <property type="match status" value="1"/>
</dbReference>
<sequence>MNGMDKNSSFEKSKLYPELNEDIQIKNNEDMSIVIKAADFASRRHRFQSRKDGRTPYINHPIGVAYLLTSVGNITDPATLAAAYLHDTIEDTKTTFEELEQEFGSEIAEIVRECTDNAKLSKAERKNEQVEKAAKCSHKAKLVKLADKLYNLRDLERHIPPAFGKQGAREYFSWAKKVVFQLKGTNEALEVALDDVINRFLEKQ</sequence>
<reference evidence="14" key="1">
    <citation type="submission" date="2016-11" db="UniProtKB">
        <authorList>
            <consortium name="WormBaseParasite"/>
        </authorList>
    </citation>
    <scope>IDENTIFICATION</scope>
</reference>
<keyword evidence="3" id="KW-0378">Hydrolase</keyword>
<feature type="domain" description="HD" evidence="12">
    <location>
        <begin position="57"/>
        <end position="152"/>
    </location>
</feature>
<evidence type="ECO:0000256" key="11">
    <source>
        <dbReference type="ARBA" id="ARBA00047968"/>
    </source>
</evidence>
<dbReference type="SMART" id="SM00471">
    <property type="entry name" value="HDc"/>
    <property type="match status" value="1"/>
</dbReference>
<dbReference type="SUPFAM" id="SSF109604">
    <property type="entry name" value="HD-domain/PDEase-like"/>
    <property type="match status" value="1"/>
</dbReference>